<evidence type="ECO:0000313" key="5">
    <source>
        <dbReference type="Proteomes" id="UP000241769"/>
    </source>
</evidence>
<dbReference type="SUPFAM" id="SSF52540">
    <property type="entry name" value="P-loop containing nucleoside triphosphate hydrolases"/>
    <property type="match status" value="1"/>
</dbReference>
<dbReference type="Gene3D" id="3.90.70.80">
    <property type="match status" value="1"/>
</dbReference>
<dbReference type="Proteomes" id="UP000241769">
    <property type="component" value="Unassembled WGS sequence"/>
</dbReference>
<dbReference type="PANTHER" id="PTHR34144">
    <property type="entry name" value="CHROMOSOME 8, WHOLE GENOME SHOTGUN SEQUENCE"/>
    <property type="match status" value="1"/>
</dbReference>
<accession>A0A2P6N501</accession>
<keyword evidence="5" id="KW-1185">Reference proteome</keyword>
<dbReference type="InterPro" id="IPR021047">
    <property type="entry name" value="Mannosyltransferase_CMT1"/>
</dbReference>
<evidence type="ECO:0000313" key="4">
    <source>
        <dbReference type="EMBL" id="PRP79024.1"/>
    </source>
</evidence>
<dbReference type="InParanoid" id="A0A2P6N501"/>
<dbReference type="PROSITE" id="PS50802">
    <property type="entry name" value="OTU"/>
    <property type="match status" value="1"/>
</dbReference>
<sequence>MSAAGGRTEYLSLIFRNGINAALPDRAAEMVVSLSMNKKLRVLILIFIFGCICMVLRTPTTKAPAPDHNLVFIPPEHLSANYTAAALELQSTEAALPIPTTTPDAASSSPNTNPNATKSEGSSQPFSVAEAQAHMISLLTKARDGQAPQMMKCYVEMGDPALEKRYGYLRQKSFKILLGGNTFNTEELLPTQIQSITHLMSFLRSDTIHFGASIHESGSRDKTGKILTDALAPLFRYFGVPDSEIFITTNPVGPDWHRDPDKRIPLLAELRNLVVSHLKTSPVQYDIILFFNDVYYCIDDLLELVHQHFNQQADITCATDWIHKGHFYDTWVARDIEGNSLWTYMKEPIPFNLHPPSKTRFEQRLPVQVYSCWNGMLIFDAAPFRESKVTFRDADPKKGECRESEASRICKDFWIIGKGKVQMLPSISIAYKQKDYHERREINGPEKPIVDSEKIDWKLEKPKRVQCISYQGSRVDWGSDDHSSANLREQTREDLKPFWTGKIDRLAGEDELKHIATTVVLNSSRLKDRTSFEKILEGEVSHEHLHVIFFDEAHWGIDDEGQIMGFFKKVLDIIKELKTENKKPKLFILNVSATAKFYTDTYLGIDGLSYHRDEELLSVRSQTTKSSTVVSQYMKAYRRYEAGRWTVDDPRTIEEKILARLLEKKSKNMVLIRLKSVSDASELHSFFMRRQTPFSVIHYQEESTYKLSNFKKKATLLIVVDRLRMGERLPKNCVAYDVRSRYGPNSNWSTWIQDVGRCAGHNKRPADVYYSHDRDYRTKLHNLLTTRRDPVNQKNAKHPILTLKKLAPYSLILDAEPQIGKTGVMLVDLNATIDLGGEGQCMFLSTACQHPDFQDNIEAGAKRLRRQTMRFLEDTNGRWEGNDGPVDINQFLKGESLEDHINTYSQYDKEWVITSVVSCPQDCSGDHIELAAMAQHFDIKFEIYRQDGMTVVGSGTRVVRLAHKGVHYRAVLPRN</sequence>
<protein>
    <recommendedName>
        <fullName evidence="3">OTU domain-containing protein</fullName>
    </recommendedName>
</protein>
<dbReference type="InterPro" id="IPR003323">
    <property type="entry name" value="OTU_dom"/>
</dbReference>
<feature type="transmembrane region" description="Helical" evidence="2">
    <location>
        <begin position="40"/>
        <end position="57"/>
    </location>
</feature>
<keyword evidence="2" id="KW-0472">Membrane</keyword>
<dbReference type="OrthoDB" id="262547at2759"/>
<gene>
    <name evidence="4" type="ORF">PROFUN_13185</name>
</gene>
<keyword evidence="2" id="KW-0812">Transmembrane</keyword>
<keyword evidence="2" id="KW-1133">Transmembrane helix</keyword>
<dbReference type="EMBL" id="MDYQ01000200">
    <property type="protein sequence ID" value="PRP79024.1"/>
    <property type="molecule type" value="Genomic_DNA"/>
</dbReference>
<feature type="region of interest" description="Disordered" evidence="1">
    <location>
        <begin position="98"/>
        <end position="124"/>
    </location>
</feature>
<evidence type="ECO:0000256" key="1">
    <source>
        <dbReference type="SAM" id="MobiDB-lite"/>
    </source>
</evidence>
<dbReference type="PANTHER" id="PTHR34144:SF5">
    <property type="entry name" value="ALPHA-1,3-MANNOSYLTRANSFERASE CMT1"/>
    <property type="match status" value="1"/>
</dbReference>
<evidence type="ECO:0000256" key="2">
    <source>
        <dbReference type="SAM" id="Phobius"/>
    </source>
</evidence>
<name>A0A2P6N501_9EUKA</name>
<comment type="caution">
    <text evidence="4">The sequence shown here is derived from an EMBL/GenBank/DDBJ whole genome shotgun (WGS) entry which is preliminary data.</text>
</comment>
<organism evidence="4 5">
    <name type="scientific">Planoprotostelium fungivorum</name>
    <dbReference type="NCBI Taxonomy" id="1890364"/>
    <lineage>
        <taxon>Eukaryota</taxon>
        <taxon>Amoebozoa</taxon>
        <taxon>Evosea</taxon>
        <taxon>Variosea</taxon>
        <taxon>Cavosteliida</taxon>
        <taxon>Cavosteliaceae</taxon>
        <taxon>Planoprotostelium</taxon>
    </lineage>
</organism>
<dbReference type="Pfam" id="PF11735">
    <property type="entry name" value="CAP59_mtransfer"/>
    <property type="match status" value="1"/>
</dbReference>
<reference evidence="4 5" key="1">
    <citation type="journal article" date="2018" name="Genome Biol. Evol.">
        <title>Multiple Roots of Fruiting Body Formation in Amoebozoa.</title>
        <authorList>
            <person name="Hillmann F."/>
            <person name="Forbes G."/>
            <person name="Novohradska S."/>
            <person name="Ferling I."/>
            <person name="Riege K."/>
            <person name="Groth M."/>
            <person name="Westermann M."/>
            <person name="Marz M."/>
            <person name="Spaller T."/>
            <person name="Winckler T."/>
            <person name="Schaap P."/>
            <person name="Glockner G."/>
        </authorList>
    </citation>
    <scope>NUCLEOTIDE SEQUENCE [LARGE SCALE GENOMIC DNA]</scope>
    <source>
        <strain evidence="4 5">Jena</strain>
    </source>
</reference>
<feature type="domain" description="OTU" evidence="3">
    <location>
        <begin position="830"/>
        <end position="974"/>
    </location>
</feature>
<evidence type="ECO:0000259" key="3">
    <source>
        <dbReference type="PROSITE" id="PS50802"/>
    </source>
</evidence>
<proteinExistence type="predicted"/>
<dbReference type="AlphaFoldDB" id="A0A2P6N501"/>
<dbReference type="InterPro" id="IPR027417">
    <property type="entry name" value="P-loop_NTPase"/>
</dbReference>